<evidence type="ECO:0000256" key="3">
    <source>
        <dbReference type="RuleBase" id="RU003719"/>
    </source>
</evidence>
<dbReference type="KEGG" id="cvn:111132145"/>
<dbReference type="CDD" id="cd05301">
    <property type="entry name" value="GDH"/>
    <property type="match status" value="1"/>
</dbReference>
<dbReference type="AlphaFoldDB" id="A0A8B8E7Z6"/>
<protein>
    <recommendedName>
        <fullName evidence="2">Glyoxylate reductase/hydroxypyruvate reductase</fullName>
    </recommendedName>
</protein>
<dbReference type="Gene3D" id="3.40.50.720">
    <property type="entry name" value="NAD(P)-binding Rossmann-like Domain"/>
    <property type="match status" value="2"/>
</dbReference>
<dbReference type="InterPro" id="IPR029752">
    <property type="entry name" value="D-isomer_DH_CS1"/>
</dbReference>
<dbReference type="OrthoDB" id="298012at2759"/>
<dbReference type="GO" id="GO:0030267">
    <property type="term" value="F:glyoxylate reductase (NADPH) activity"/>
    <property type="evidence" value="ECO:0007669"/>
    <property type="project" value="TreeGrafter"/>
</dbReference>
<dbReference type="GO" id="GO:0051287">
    <property type="term" value="F:NAD binding"/>
    <property type="evidence" value="ECO:0007669"/>
    <property type="project" value="InterPro"/>
</dbReference>
<dbReference type="InterPro" id="IPR050223">
    <property type="entry name" value="D-isomer_2-hydroxyacid_DH"/>
</dbReference>
<dbReference type="SUPFAM" id="SSF52283">
    <property type="entry name" value="Formate/glycerate dehydrogenase catalytic domain-like"/>
    <property type="match status" value="1"/>
</dbReference>
<evidence type="ECO:0000256" key="1">
    <source>
        <dbReference type="ARBA" id="ARBA00023002"/>
    </source>
</evidence>
<name>A0A8B8E7Z6_CRAVI</name>
<proteinExistence type="inferred from homology"/>
<sequence length="327" mass="36170">MSQRYKVYVTRKIPDPGTQSLTSSCDVTFWDSDDAIPREELLKNVKGMDAILCMLTDKIDDEVLEHAGSQLQVVSTMSVGYEHIDLQSCIERGVAVTNTPNVSSDSVAELTVALVLLTARRLLEGAYAVKNGEWGKWKPMWLCGVEMKKRTLGIMGLGRIGYGVAKRMKPFGVDRIIYHDVQKLSFASDFGGEFVDFEDLVKESDILCICCNLNPQTKHLFNKDAFQKMKKSAILINSGRGGVVNHDDLFEALKSNQIAAAGLDVTEPEPLPVDHPLHTLNNCVILPHMGSNTWESRNLMAEIAAENIKTILNKGHPQGEVVKRLAA</sequence>
<dbReference type="GO" id="GO:0005829">
    <property type="term" value="C:cytosol"/>
    <property type="evidence" value="ECO:0007669"/>
    <property type="project" value="TreeGrafter"/>
</dbReference>
<evidence type="ECO:0000313" key="6">
    <source>
        <dbReference type="Proteomes" id="UP000694844"/>
    </source>
</evidence>
<dbReference type="SUPFAM" id="SSF51735">
    <property type="entry name" value="NAD(P)-binding Rossmann-fold domains"/>
    <property type="match status" value="1"/>
</dbReference>
<dbReference type="Proteomes" id="UP000694844">
    <property type="component" value="Chromosome 5"/>
</dbReference>
<comment type="similarity">
    <text evidence="3">Belongs to the D-isomer specific 2-hydroxyacid dehydrogenase family.</text>
</comment>
<dbReference type="InterPro" id="IPR036291">
    <property type="entry name" value="NAD(P)-bd_dom_sf"/>
</dbReference>
<dbReference type="PROSITE" id="PS00671">
    <property type="entry name" value="D_2_HYDROXYACID_DH_3"/>
    <property type="match status" value="1"/>
</dbReference>
<accession>A0A8B8E7Z6</accession>
<reference evidence="7" key="1">
    <citation type="submission" date="2025-08" db="UniProtKB">
        <authorList>
            <consortium name="RefSeq"/>
        </authorList>
    </citation>
    <scope>IDENTIFICATION</scope>
    <source>
        <tissue evidence="7">Whole sample</tissue>
    </source>
</reference>
<dbReference type="GeneID" id="111132145"/>
<dbReference type="Pfam" id="PF02826">
    <property type="entry name" value="2-Hacid_dh_C"/>
    <property type="match status" value="1"/>
</dbReference>
<organism evidence="6 7">
    <name type="scientific">Crassostrea virginica</name>
    <name type="common">Eastern oyster</name>
    <dbReference type="NCBI Taxonomy" id="6565"/>
    <lineage>
        <taxon>Eukaryota</taxon>
        <taxon>Metazoa</taxon>
        <taxon>Spiralia</taxon>
        <taxon>Lophotrochozoa</taxon>
        <taxon>Mollusca</taxon>
        <taxon>Bivalvia</taxon>
        <taxon>Autobranchia</taxon>
        <taxon>Pteriomorphia</taxon>
        <taxon>Ostreida</taxon>
        <taxon>Ostreoidea</taxon>
        <taxon>Ostreidae</taxon>
        <taxon>Crassostrea</taxon>
    </lineage>
</organism>
<dbReference type="InterPro" id="IPR006139">
    <property type="entry name" value="D-isomer_2_OHA_DH_cat_dom"/>
</dbReference>
<evidence type="ECO:0000256" key="2">
    <source>
        <dbReference type="ARBA" id="ARBA00073306"/>
    </source>
</evidence>
<dbReference type="PANTHER" id="PTHR10996:SF277">
    <property type="entry name" value="GLYOXYLATE REDUCTASE_HYDROXYPYRUVATE REDUCTASE"/>
    <property type="match status" value="1"/>
</dbReference>
<dbReference type="RefSeq" id="XP_022335586.1">
    <property type="nucleotide sequence ID" value="XM_022479878.1"/>
</dbReference>
<evidence type="ECO:0000259" key="4">
    <source>
        <dbReference type="Pfam" id="PF00389"/>
    </source>
</evidence>
<feature type="domain" description="D-isomer specific 2-hydroxyacid dehydrogenase catalytic" evidence="4">
    <location>
        <begin position="7"/>
        <end position="321"/>
    </location>
</feature>
<dbReference type="InterPro" id="IPR029753">
    <property type="entry name" value="D-isomer_DH_CS"/>
</dbReference>
<dbReference type="PROSITE" id="PS00065">
    <property type="entry name" value="D_2_HYDROXYACID_DH_1"/>
    <property type="match status" value="1"/>
</dbReference>
<evidence type="ECO:0000313" key="7">
    <source>
        <dbReference type="RefSeq" id="XP_022335586.1"/>
    </source>
</evidence>
<dbReference type="InterPro" id="IPR006140">
    <property type="entry name" value="D-isomer_DH_NAD-bd"/>
</dbReference>
<keyword evidence="1 3" id="KW-0560">Oxidoreductase</keyword>
<dbReference type="Pfam" id="PF00389">
    <property type="entry name" value="2-Hacid_dh"/>
    <property type="match status" value="1"/>
</dbReference>
<dbReference type="PANTHER" id="PTHR10996">
    <property type="entry name" value="2-HYDROXYACID DEHYDROGENASE-RELATED"/>
    <property type="match status" value="1"/>
</dbReference>
<dbReference type="GO" id="GO:0008465">
    <property type="term" value="F:hydroxypyruvate reductase (NADH) activity"/>
    <property type="evidence" value="ECO:0007669"/>
    <property type="project" value="TreeGrafter"/>
</dbReference>
<keyword evidence="6" id="KW-1185">Reference proteome</keyword>
<feature type="domain" description="D-isomer specific 2-hydroxyacid dehydrogenase NAD-binding" evidence="5">
    <location>
        <begin position="112"/>
        <end position="290"/>
    </location>
</feature>
<gene>
    <name evidence="7" type="primary">LOC111132145</name>
</gene>
<evidence type="ECO:0000259" key="5">
    <source>
        <dbReference type="Pfam" id="PF02826"/>
    </source>
</evidence>
<dbReference type="FunFam" id="3.40.50.720:FF:000026">
    <property type="entry name" value="Glyoxylate/hydroxypyruvate reductase B"/>
    <property type="match status" value="1"/>
</dbReference>